<dbReference type="Proteomes" id="UP000284375">
    <property type="component" value="Unassembled WGS sequence"/>
</dbReference>
<evidence type="ECO:0000256" key="3">
    <source>
        <dbReference type="ARBA" id="ARBA00023274"/>
    </source>
</evidence>
<sequence length="273" mass="30256">MASTLRVGLLPRPAAATAAASAVAPATTNSQQLLLRSACRQAPVSTSRRLFSTSPAALAPGYPYQGVPRDAHGLSMPIPKPSSRNPEIPPYPYGPRQVYKQSNGGLYGSSRIRFGNNVSEKHDVKTPRKWRPNLQRRRLWSEALRCFVQTRVTTRVLRTIDKVGGLDNYLLGDKSQRIKDLGPWGWKLRWRIMQSEIVVERFRAERAALGLGPKSNKAIRDEAMSEAVAMGIVPLATGATSTQALLDETQRMLDTEVDFVIGKDEGFMKEQRT</sequence>
<dbReference type="InterPro" id="IPR037147">
    <property type="entry name" value="Ribosomal_bL28_sf"/>
</dbReference>
<evidence type="ECO:0000256" key="5">
    <source>
        <dbReference type="ARBA" id="ARBA00037226"/>
    </source>
</evidence>
<dbReference type="Gene3D" id="2.30.170.40">
    <property type="entry name" value="Ribosomal protein L28/L24"/>
    <property type="match status" value="1"/>
</dbReference>
<dbReference type="PANTHER" id="PTHR13528">
    <property type="entry name" value="39S RIBOSOMAL PROTEIN L28, MITOCHONDRIAL"/>
    <property type="match status" value="1"/>
</dbReference>
<name>A0A423V9Q3_CYTCH</name>
<dbReference type="GO" id="GO:0005762">
    <property type="term" value="C:mitochondrial large ribosomal subunit"/>
    <property type="evidence" value="ECO:0007669"/>
    <property type="project" value="TreeGrafter"/>
</dbReference>
<proteinExistence type="inferred from homology"/>
<dbReference type="PANTHER" id="PTHR13528:SF2">
    <property type="entry name" value="LARGE RIBOSOMAL SUBUNIT PROTEIN BL28M"/>
    <property type="match status" value="1"/>
</dbReference>
<organism evidence="6 7">
    <name type="scientific">Cytospora chrysosperma</name>
    <name type="common">Cytospora canker fungus</name>
    <name type="synonym">Sphaeria chrysosperma</name>
    <dbReference type="NCBI Taxonomy" id="252740"/>
    <lineage>
        <taxon>Eukaryota</taxon>
        <taxon>Fungi</taxon>
        <taxon>Dikarya</taxon>
        <taxon>Ascomycota</taxon>
        <taxon>Pezizomycotina</taxon>
        <taxon>Sordariomycetes</taxon>
        <taxon>Sordariomycetidae</taxon>
        <taxon>Diaporthales</taxon>
        <taxon>Cytosporaceae</taxon>
        <taxon>Cytospora</taxon>
    </lineage>
</organism>
<evidence type="ECO:0000256" key="1">
    <source>
        <dbReference type="ARBA" id="ARBA00008760"/>
    </source>
</evidence>
<dbReference type="InterPro" id="IPR026569">
    <property type="entry name" value="Ribosomal_bL28"/>
</dbReference>
<keyword evidence="7" id="KW-1185">Reference proteome</keyword>
<evidence type="ECO:0000256" key="2">
    <source>
        <dbReference type="ARBA" id="ARBA00022980"/>
    </source>
</evidence>
<gene>
    <name evidence="6" type="ORF">VSDG_09659</name>
</gene>
<dbReference type="OrthoDB" id="361870at2759"/>
<dbReference type="GO" id="GO:0003735">
    <property type="term" value="F:structural constituent of ribosome"/>
    <property type="evidence" value="ECO:0007669"/>
    <property type="project" value="InterPro"/>
</dbReference>
<dbReference type="AlphaFoldDB" id="A0A423V9Q3"/>
<evidence type="ECO:0000313" key="6">
    <source>
        <dbReference type="EMBL" id="ROV87643.1"/>
    </source>
</evidence>
<comment type="function">
    <text evidence="5">Component of the mitochondrial ribosome (mitoribosome), a dedicated translation machinery responsible for the synthesis of mitochondrial genome-encoded proteins, including at least some of the essential transmembrane subunits of the mitochondrial respiratory chain. The mitoribosomes are attached to the mitochondrial inner membrane and translation products are cotranslationally integrated into the membrane.</text>
</comment>
<evidence type="ECO:0000313" key="7">
    <source>
        <dbReference type="Proteomes" id="UP000284375"/>
    </source>
</evidence>
<keyword evidence="3" id="KW-0687">Ribonucleoprotein</keyword>
<protein>
    <recommendedName>
        <fullName evidence="4">Large ribosomal subunit protein bL28m</fullName>
    </recommendedName>
</protein>
<comment type="similarity">
    <text evidence="1">Belongs to the bacterial ribosomal protein bL28 family.</text>
</comment>
<evidence type="ECO:0000256" key="4">
    <source>
        <dbReference type="ARBA" id="ARBA00035269"/>
    </source>
</evidence>
<keyword evidence="2" id="KW-0689">Ribosomal protein</keyword>
<dbReference type="FunFam" id="2.30.170.40:FF:000003">
    <property type="entry name" value="54S ribosomal protein L24"/>
    <property type="match status" value="1"/>
</dbReference>
<dbReference type="SUPFAM" id="SSF143800">
    <property type="entry name" value="L28p-like"/>
    <property type="match status" value="1"/>
</dbReference>
<dbReference type="STRING" id="252740.A0A423V9Q3"/>
<accession>A0A423V9Q3</accession>
<dbReference type="InterPro" id="IPR034704">
    <property type="entry name" value="Ribosomal_bL28/bL31-like_sf"/>
</dbReference>
<dbReference type="EMBL" id="LJZO01000078">
    <property type="protein sequence ID" value="ROV87643.1"/>
    <property type="molecule type" value="Genomic_DNA"/>
</dbReference>
<reference evidence="6 7" key="1">
    <citation type="submission" date="2015-09" db="EMBL/GenBank/DDBJ databases">
        <title>Host preference determinants of Valsa canker pathogens revealed by comparative genomics.</title>
        <authorList>
            <person name="Yin Z."/>
            <person name="Huang L."/>
        </authorList>
    </citation>
    <scope>NUCLEOTIDE SEQUENCE [LARGE SCALE GENOMIC DNA]</scope>
    <source>
        <strain evidence="6 7">YSFL</strain>
    </source>
</reference>
<comment type="caution">
    <text evidence="6">The sequence shown here is derived from an EMBL/GenBank/DDBJ whole genome shotgun (WGS) entry which is preliminary data.</text>
</comment>
<dbReference type="Pfam" id="PF00830">
    <property type="entry name" value="Ribosomal_L28"/>
    <property type="match status" value="1"/>
</dbReference>